<dbReference type="EMBL" id="FNIM01000009">
    <property type="protein sequence ID" value="SDN64972.1"/>
    <property type="molecule type" value="Genomic_DNA"/>
</dbReference>
<dbReference type="STRING" id="332524.SAMN04487766_10480"/>
<keyword evidence="1" id="KW-0812">Transmembrane</keyword>
<feature type="transmembrane region" description="Helical" evidence="1">
    <location>
        <begin position="332"/>
        <end position="350"/>
    </location>
</feature>
<proteinExistence type="predicted"/>
<protein>
    <recommendedName>
        <fullName evidence="4">FtsX-like permease family protein</fullName>
    </recommendedName>
</protein>
<gene>
    <name evidence="2" type="ORF">SAMN05216355_10912</name>
</gene>
<reference evidence="3" key="1">
    <citation type="submission" date="2016-10" db="EMBL/GenBank/DDBJ databases">
        <authorList>
            <person name="Varghese N."/>
            <person name="Submissions S."/>
        </authorList>
    </citation>
    <scope>NUCLEOTIDE SEQUENCE [LARGE SCALE GENOMIC DNA]</scope>
    <source>
        <strain evidence="3">DSM 27982</strain>
    </source>
</reference>
<feature type="transmembrane region" description="Helical" evidence="1">
    <location>
        <begin position="614"/>
        <end position="635"/>
    </location>
</feature>
<feature type="transmembrane region" description="Helical" evidence="1">
    <location>
        <begin position="362"/>
        <end position="385"/>
    </location>
</feature>
<dbReference type="RefSeq" id="WP_092536252.1">
    <property type="nucleotide sequence ID" value="NZ_FNIM01000009.1"/>
</dbReference>
<feature type="transmembrane region" description="Helical" evidence="1">
    <location>
        <begin position="704"/>
        <end position="726"/>
    </location>
</feature>
<keyword evidence="3" id="KW-1185">Reference proteome</keyword>
<evidence type="ECO:0000313" key="3">
    <source>
        <dbReference type="Proteomes" id="UP000198541"/>
    </source>
</evidence>
<feature type="transmembrane region" description="Helical" evidence="1">
    <location>
        <begin position="666"/>
        <end position="684"/>
    </location>
</feature>
<feature type="transmembrane region" description="Helical" evidence="1">
    <location>
        <begin position="198"/>
        <end position="220"/>
    </location>
</feature>
<name>A0A1H0D481_9ACTO</name>
<keyword evidence="1" id="KW-1133">Transmembrane helix</keyword>
<feature type="transmembrane region" description="Helical" evidence="1">
    <location>
        <begin position="30"/>
        <end position="51"/>
    </location>
</feature>
<sequence>MNRRLLSGLLRIGTSLRHSESRLLARTQTVALFLGTCLLCLSLAGLALTWFGDALHRERAESIAPQLCDAQEATVLYRFGGFTQVNNRPATVIVISPLSHDAPLPPGVAEWPKPGEAVVSPALARDLTGELEGLFGPVSAQIGLDGLEVPQERRVYLRPTEQALNADAMEPICGFGATIEGGAYAGSGSLNASPVAEVLLLVAGVLLLPGLGATASASSLRGEENRRRITALVTSGLRRRDLAVIDLAETWPGMLGGFVLAGALTGVAMCMDVRVPWVDAWFPAADTRRLAAPIVAALLIGAVLAVTIVLLGRGHGRQATAPRRRHRRWKKASPSLLLICGLLLAVWFPLWNPSSILKQFAYAIGVLVTVLALPGVVTALSAWCGRMLARWGYRRGHAGRLIAGRQLVSLSKASSHLALAMTLALLAGGQIQLWASSMSPQYFESVETLDRWGEKVAVLDHLDAAAAPEDLVALLPDGVDAFSAGTDFDEADAADTEPMPHIEASCELLSSWGLECAQQQVSATELLTNVPVLGQVYELAGATDIEITPTAAPGQIMRGYETGSGVYLMSVNGADLDMRRIERMLHANAPGVQVFCQPQEWITAGQVQYIRSRWTVTLGAVGLSVLAIVLGLALAHDSARAARNLASVGALSGSVSCAASTARWRTGVIVLVSGVTATVLYLILPLGQARVATNNDSVLWRPSPAYAAVCLAITMLVAAVASISAARATGRATRRWRP</sequence>
<feature type="transmembrane region" description="Helical" evidence="1">
    <location>
        <begin position="290"/>
        <end position="311"/>
    </location>
</feature>
<evidence type="ECO:0000313" key="2">
    <source>
        <dbReference type="EMBL" id="SDN64972.1"/>
    </source>
</evidence>
<accession>A0A1H0D481</accession>
<dbReference type="AlphaFoldDB" id="A0A1H0D481"/>
<dbReference type="Proteomes" id="UP000198541">
    <property type="component" value="Unassembled WGS sequence"/>
</dbReference>
<keyword evidence="1" id="KW-0472">Membrane</keyword>
<evidence type="ECO:0000256" key="1">
    <source>
        <dbReference type="SAM" id="Phobius"/>
    </source>
</evidence>
<organism evidence="2 3">
    <name type="scientific">Actinomyces ruminicola</name>
    <dbReference type="NCBI Taxonomy" id="332524"/>
    <lineage>
        <taxon>Bacteria</taxon>
        <taxon>Bacillati</taxon>
        <taxon>Actinomycetota</taxon>
        <taxon>Actinomycetes</taxon>
        <taxon>Actinomycetales</taxon>
        <taxon>Actinomycetaceae</taxon>
        <taxon>Actinomyces</taxon>
    </lineage>
</organism>
<evidence type="ECO:0008006" key="4">
    <source>
        <dbReference type="Google" id="ProtNLM"/>
    </source>
</evidence>
<feature type="transmembrane region" description="Helical" evidence="1">
    <location>
        <begin position="255"/>
        <end position="278"/>
    </location>
</feature>